<evidence type="ECO:0000313" key="6">
    <source>
        <dbReference type="EMBL" id="KAH3663938.1"/>
    </source>
</evidence>
<keyword evidence="4" id="KW-0508">mRNA splicing</keyword>
<dbReference type="SUPFAM" id="SSF140102">
    <property type="entry name" value="ISY1 domain-like"/>
    <property type="match status" value="1"/>
</dbReference>
<dbReference type="PANTHER" id="PTHR13021">
    <property type="entry name" value="PRE-MRNA-SPLICING FACTOR ISY1"/>
    <property type="match status" value="1"/>
</dbReference>
<protein>
    <recommendedName>
        <fullName evidence="3">Pre-mRNA-splicing factor ISY1</fullName>
    </recommendedName>
</protein>
<dbReference type="InterPro" id="IPR037200">
    <property type="entry name" value="Isy1_sf"/>
</dbReference>
<keyword evidence="4" id="KW-0507">mRNA processing</keyword>
<keyword evidence="5" id="KW-0539">Nucleus</keyword>
<dbReference type="AlphaFoldDB" id="A0A9P8P171"/>
<comment type="similarity">
    <text evidence="2">Belongs to the ISY1 family.</text>
</comment>
<reference evidence="6" key="2">
    <citation type="submission" date="2021-01" db="EMBL/GenBank/DDBJ databases">
        <authorList>
            <person name="Schikora-Tamarit M.A."/>
        </authorList>
    </citation>
    <scope>NUCLEOTIDE SEQUENCE</scope>
    <source>
        <strain evidence="6">CBS6341</strain>
    </source>
</reference>
<evidence type="ECO:0000256" key="2">
    <source>
        <dbReference type="ARBA" id="ARBA00007002"/>
    </source>
</evidence>
<dbReference type="InterPro" id="IPR009360">
    <property type="entry name" value="Isy1"/>
</dbReference>
<organism evidence="6 7">
    <name type="scientific">Wickerhamomyces mucosus</name>
    <dbReference type="NCBI Taxonomy" id="1378264"/>
    <lineage>
        <taxon>Eukaryota</taxon>
        <taxon>Fungi</taxon>
        <taxon>Dikarya</taxon>
        <taxon>Ascomycota</taxon>
        <taxon>Saccharomycotina</taxon>
        <taxon>Saccharomycetes</taxon>
        <taxon>Phaffomycetales</taxon>
        <taxon>Wickerhamomycetaceae</taxon>
        <taxon>Wickerhamomyces</taxon>
    </lineage>
</organism>
<name>A0A9P8P171_9ASCO</name>
<dbReference type="Proteomes" id="UP000769528">
    <property type="component" value="Unassembled WGS sequence"/>
</dbReference>
<dbReference type="EMBL" id="JAEUBF010001524">
    <property type="protein sequence ID" value="KAH3663938.1"/>
    <property type="molecule type" value="Genomic_DNA"/>
</dbReference>
<evidence type="ECO:0000256" key="4">
    <source>
        <dbReference type="ARBA" id="ARBA00023187"/>
    </source>
</evidence>
<evidence type="ECO:0000313" key="7">
    <source>
        <dbReference type="Proteomes" id="UP000769528"/>
    </source>
</evidence>
<evidence type="ECO:0000256" key="3">
    <source>
        <dbReference type="ARBA" id="ARBA00019194"/>
    </source>
</evidence>
<dbReference type="OrthoDB" id="1739576at2759"/>
<dbReference type="InterPro" id="IPR029012">
    <property type="entry name" value="Helix_hairpin_bin_sf"/>
</dbReference>
<keyword evidence="7" id="KW-1185">Reference proteome</keyword>
<reference evidence="6" key="1">
    <citation type="journal article" date="2021" name="Open Biol.">
        <title>Shared evolutionary footprints suggest mitochondrial oxidative damage underlies multiple complex I losses in fungi.</title>
        <authorList>
            <person name="Schikora-Tamarit M.A."/>
            <person name="Marcet-Houben M."/>
            <person name="Nosek J."/>
            <person name="Gabaldon T."/>
        </authorList>
    </citation>
    <scope>NUCLEOTIDE SEQUENCE</scope>
    <source>
        <strain evidence="6">CBS6341</strain>
    </source>
</reference>
<gene>
    <name evidence="6" type="ORF">WICMUC_005877</name>
</gene>
<accession>A0A9P8P171</accession>
<comment type="caution">
    <text evidence="6">The sequence shown here is derived from an EMBL/GenBank/DDBJ whole genome shotgun (WGS) entry which is preliminary data.</text>
</comment>
<sequence length="246" mass="28883">MSRNSDKANTVLFRFQEQQAEKGGYKDYNSLRRPNPFKTNSIKDLQGFRKVITHELNDKVNRINNESLGLSEFQILELNNDINELLKERWNFDKQLQKISGGGGYQIGKDIILANSLKINGIRYFGLAKNLDNIVKLKKEIDLLKSQKLDEIKQQQDKELFIKNLTQRVNSNYYGIDNDYDNEDNDNEDKELQTIINERTRTLLKQTNPNLNLNDKPLIDKINYTEDIEKVLVERRKQQLQSLYNI</sequence>
<dbReference type="Pfam" id="PF06246">
    <property type="entry name" value="Isy1"/>
    <property type="match status" value="1"/>
</dbReference>
<dbReference type="Gene3D" id="1.10.287.660">
    <property type="entry name" value="Helix hairpin bin"/>
    <property type="match status" value="1"/>
</dbReference>
<dbReference type="GO" id="GO:0000350">
    <property type="term" value="P:generation of catalytic spliceosome for second transesterification step"/>
    <property type="evidence" value="ECO:0007669"/>
    <property type="project" value="InterPro"/>
</dbReference>
<proteinExistence type="inferred from homology"/>
<comment type="subcellular location">
    <subcellularLocation>
        <location evidence="1">Nucleus</location>
    </subcellularLocation>
</comment>
<dbReference type="GO" id="GO:0005634">
    <property type="term" value="C:nucleus"/>
    <property type="evidence" value="ECO:0007669"/>
    <property type="project" value="UniProtKB-SubCell"/>
</dbReference>
<evidence type="ECO:0000256" key="5">
    <source>
        <dbReference type="ARBA" id="ARBA00023242"/>
    </source>
</evidence>
<evidence type="ECO:0000256" key="1">
    <source>
        <dbReference type="ARBA" id="ARBA00004123"/>
    </source>
</evidence>